<evidence type="ECO:0000256" key="5">
    <source>
        <dbReference type="ARBA" id="ARBA00023306"/>
    </source>
</evidence>
<dbReference type="NCBIfam" id="TIGR01085">
    <property type="entry name" value="murE"/>
    <property type="match status" value="1"/>
</dbReference>
<feature type="short sequence motif" description="Meso-diaminopimelate recognition motif" evidence="7">
    <location>
        <begin position="417"/>
        <end position="420"/>
    </location>
</feature>
<evidence type="ECO:0000259" key="11">
    <source>
        <dbReference type="Pfam" id="PF08245"/>
    </source>
</evidence>
<feature type="binding site" evidence="7">
    <location>
        <position position="474"/>
    </location>
    <ligand>
        <name>meso-2,6-diaminopimelate</name>
        <dbReference type="ChEBI" id="CHEBI:57791"/>
    </ligand>
</feature>
<dbReference type="NCBIfam" id="NF001126">
    <property type="entry name" value="PRK00139.1-4"/>
    <property type="match status" value="1"/>
</dbReference>
<evidence type="ECO:0000259" key="9">
    <source>
        <dbReference type="Pfam" id="PF01225"/>
    </source>
</evidence>
<keyword evidence="13" id="KW-1185">Reference proteome</keyword>
<name>A0A7W5HLU9_9GAMM</name>
<dbReference type="InterPro" id="IPR035911">
    <property type="entry name" value="MurE/MurF_N"/>
</dbReference>
<evidence type="ECO:0000256" key="8">
    <source>
        <dbReference type="RuleBase" id="RU004135"/>
    </source>
</evidence>
<dbReference type="GO" id="GO:0071555">
    <property type="term" value="P:cell wall organization"/>
    <property type="evidence" value="ECO:0007669"/>
    <property type="project" value="UniProtKB-KW"/>
</dbReference>
<feature type="binding site" evidence="7">
    <location>
        <begin position="163"/>
        <end position="164"/>
    </location>
    <ligand>
        <name>UDP-N-acetyl-alpha-D-muramoyl-L-alanyl-D-glutamate</name>
        <dbReference type="ChEBI" id="CHEBI:83900"/>
    </ligand>
</feature>
<comment type="pathway">
    <text evidence="7 8">Cell wall biogenesis; peptidoglycan biosynthesis.</text>
</comment>
<dbReference type="PANTHER" id="PTHR23135">
    <property type="entry name" value="MUR LIGASE FAMILY MEMBER"/>
    <property type="match status" value="1"/>
</dbReference>
<comment type="subcellular location">
    <subcellularLocation>
        <location evidence="7 8">Cytoplasm</location>
    </subcellularLocation>
</comment>
<dbReference type="HAMAP" id="MF_00208">
    <property type="entry name" value="MurE"/>
    <property type="match status" value="1"/>
</dbReference>
<evidence type="ECO:0000256" key="4">
    <source>
        <dbReference type="ARBA" id="ARBA00022984"/>
    </source>
</evidence>
<dbReference type="GO" id="GO:0008360">
    <property type="term" value="P:regulation of cell shape"/>
    <property type="evidence" value="ECO:0007669"/>
    <property type="project" value="UniProtKB-KW"/>
</dbReference>
<dbReference type="Pfam" id="PF02875">
    <property type="entry name" value="Mur_ligase_C"/>
    <property type="match status" value="1"/>
</dbReference>
<dbReference type="EC" id="6.3.2.13" evidence="7"/>
<keyword evidence="7" id="KW-0963">Cytoplasm</keyword>
<feature type="domain" description="Mur ligase N-terminal catalytic" evidence="9">
    <location>
        <begin position="35"/>
        <end position="103"/>
    </location>
</feature>
<accession>A0A7W5HLU9</accession>
<dbReference type="InterPro" id="IPR000713">
    <property type="entry name" value="Mur_ligase_N"/>
</dbReference>
<feature type="modified residue" description="N6-carboxylysine" evidence="7">
    <location>
        <position position="230"/>
    </location>
</feature>
<keyword evidence="7 12" id="KW-0436">Ligase</keyword>
<dbReference type="EMBL" id="JACHXR010000006">
    <property type="protein sequence ID" value="MBB3231579.1"/>
    <property type="molecule type" value="Genomic_DNA"/>
</dbReference>
<keyword evidence="6 7" id="KW-0961">Cell wall biogenesis/degradation</keyword>
<feature type="binding site" evidence="7">
    <location>
        <begin position="121"/>
        <end position="127"/>
    </location>
    <ligand>
        <name>ATP</name>
        <dbReference type="ChEBI" id="CHEBI:30616"/>
    </ligand>
</feature>
<evidence type="ECO:0000256" key="1">
    <source>
        <dbReference type="ARBA" id="ARBA00005898"/>
    </source>
</evidence>
<dbReference type="PANTHER" id="PTHR23135:SF4">
    <property type="entry name" value="UDP-N-ACETYLMURAMOYL-L-ALANYL-D-GLUTAMATE--2,6-DIAMINOPIMELATE LIGASE MURE HOMOLOG, CHLOROPLASTIC"/>
    <property type="match status" value="1"/>
</dbReference>
<evidence type="ECO:0000313" key="12">
    <source>
        <dbReference type="EMBL" id="MBB3231579.1"/>
    </source>
</evidence>
<dbReference type="Gene3D" id="3.40.1190.10">
    <property type="entry name" value="Mur-like, catalytic domain"/>
    <property type="match status" value="1"/>
</dbReference>
<keyword evidence="2 7" id="KW-0132">Cell division</keyword>
<feature type="binding site" evidence="7">
    <location>
        <position position="38"/>
    </location>
    <ligand>
        <name>UDP-N-acetyl-alpha-D-muramoyl-L-alanyl-D-glutamate</name>
        <dbReference type="ChEBI" id="CHEBI:83900"/>
    </ligand>
</feature>
<comment type="caution">
    <text evidence="12">The sequence shown here is derived from an EMBL/GenBank/DDBJ whole genome shotgun (WGS) entry which is preliminary data.</text>
</comment>
<keyword evidence="7" id="KW-0460">Magnesium</keyword>
<dbReference type="AlphaFoldDB" id="A0A7W5HLU9"/>
<dbReference type="SUPFAM" id="SSF63418">
    <property type="entry name" value="MurE/MurF N-terminal domain"/>
    <property type="match status" value="1"/>
</dbReference>
<feature type="binding site" evidence="7">
    <location>
        <position position="190"/>
    </location>
    <ligand>
        <name>UDP-N-acetyl-alpha-D-muramoyl-L-alanyl-D-glutamate</name>
        <dbReference type="ChEBI" id="CHEBI:83900"/>
    </ligand>
</feature>
<comment type="caution">
    <text evidence="7">Lacks conserved residue(s) required for the propagation of feature annotation.</text>
</comment>
<feature type="binding site" evidence="7">
    <location>
        <position position="36"/>
    </location>
    <ligand>
        <name>UDP-N-acetyl-alpha-D-muramoyl-L-alanyl-D-glutamate</name>
        <dbReference type="ChEBI" id="CHEBI:83900"/>
    </ligand>
</feature>
<comment type="cofactor">
    <cofactor evidence="7">
        <name>Mg(2+)</name>
        <dbReference type="ChEBI" id="CHEBI:18420"/>
    </cofactor>
</comment>
<feature type="binding site" evidence="7">
    <location>
        <position position="393"/>
    </location>
    <ligand>
        <name>meso-2,6-diaminopimelate</name>
        <dbReference type="ChEBI" id="CHEBI:57791"/>
    </ligand>
</feature>
<dbReference type="InterPro" id="IPR036565">
    <property type="entry name" value="Mur-like_cat_sf"/>
</dbReference>
<dbReference type="InterPro" id="IPR005761">
    <property type="entry name" value="UDP-N-AcMur-Glu-dNH2Pim_ligase"/>
</dbReference>
<gene>
    <name evidence="7" type="primary">murE</name>
    <name evidence="12" type="ORF">FHR97_002434</name>
</gene>
<dbReference type="GO" id="GO:0005524">
    <property type="term" value="F:ATP binding"/>
    <property type="evidence" value="ECO:0007669"/>
    <property type="project" value="UniProtKB-UniRule"/>
</dbReference>
<keyword evidence="3 7" id="KW-0133">Cell shape</keyword>
<dbReference type="Proteomes" id="UP000518892">
    <property type="component" value="Unassembled WGS sequence"/>
</dbReference>
<dbReference type="GO" id="GO:0000287">
    <property type="term" value="F:magnesium ion binding"/>
    <property type="evidence" value="ECO:0007669"/>
    <property type="project" value="UniProtKB-UniRule"/>
</dbReference>
<feature type="binding site" evidence="7">
    <location>
        <begin position="417"/>
        <end position="420"/>
    </location>
    <ligand>
        <name>meso-2,6-diaminopimelate</name>
        <dbReference type="ChEBI" id="CHEBI:57791"/>
    </ligand>
</feature>
<evidence type="ECO:0000256" key="7">
    <source>
        <dbReference type="HAMAP-Rule" id="MF_00208"/>
    </source>
</evidence>
<dbReference type="GO" id="GO:0008765">
    <property type="term" value="F:UDP-N-acetylmuramoylalanyl-D-glutamate-2,6-diaminopimelate ligase activity"/>
    <property type="evidence" value="ECO:0007669"/>
    <property type="project" value="UniProtKB-UniRule"/>
</dbReference>
<dbReference type="Gene3D" id="3.40.1390.10">
    <property type="entry name" value="MurE/MurF, N-terminal domain"/>
    <property type="match status" value="1"/>
</dbReference>
<dbReference type="UniPathway" id="UPA00219"/>
<comment type="catalytic activity">
    <reaction evidence="7">
        <text>UDP-N-acetyl-alpha-D-muramoyl-L-alanyl-D-glutamate + meso-2,6-diaminopimelate + ATP = UDP-N-acetyl-alpha-D-muramoyl-L-alanyl-gamma-D-glutamyl-meso-2,6-diaminopimelate + ADP + phosphate + H(+)</text>
        <dbReference type="Rhea" id="RHEA:23676"/>
        <dbReference type="ChEBI" id="CHEBI:15378"/>
        <dbReference type="ChEBI" id="CHEBI:30616"/>
        <dbReference type="ChEBI" id="CHEBI:43474"/>
        <dbReference type="ChEBI" id="CHEBI:57791"/>
        <dbReference type="ChEBI" id="CHEBI:83900"/>
        <dbReference type="ChEBI" id="CHEBI:83905"/>
        <dbReference type="ChEBI" id="CHEBI:456216"/>
        <dbReference type="EC" id="6.3.2.13"/>
    </reaction>
</comment>
<dbReference type="Pfam" id="PF08245">
    <property type="entry name" value="Mur_ligase_M"/>
    <property type="match status" value="1"/>
</dbReference>
<evidence type="ECO:0000259" key="10">
    <source>
        <dbReference type="Pfam" id="PF02875"/>
    </source>
</evidence>
<dbReference type="InterPro" id="IPR013221">
    <property type="entry name" value="Mur_ligase_cen"/>
</dbReference>
<dbReference type="GO" id="GO:0009252">
    <property type="term" value="P:peptidoglycan biosynthetic process"/>
    <property type="evidence" value="ECO:0007669"/>
    <property type="project" value="UniProtKB-UniRule"/>
</dbReference>
<evidence type="ECO:0000256" key="6">
    <source>
        <dbReference type="ARBA" id="ARBA00023316"/>
    </source>
</evidence>
<dbReference type="GO" id="GO:0005737">
    <property type="term" value="C:cytoplasm"/>
    <property type="evidence" value="ECO:0007669"/>
    <property type="project" value="UniProtKB-SubCell"/>
</dbReference>
<evidence type="ECO:0000256" key="3">
    <source>
        <dbReference type="ARBA" id="ARBA00022960"/>
    </source>
</evidence>
<proteinExistence type="inferred from homology"/>
<comment type="function">
    <text evidence="7">Catalyzes the addition of meso-diaminopimelic acid to the nucleotide precursor UDP-N-acetylmuramoyl-L-alanyl-D-glutamate (UMAG) in the biosynthesis of bacterial cell-wall peptidoglycan.</text>
</comment>
<feature type="domain" description="Mur ligase C-terminal" evidence="10">
    <location>
        <begin position="342"/>
        <end position="472"/>
    </location>
</feature>
<keyword evidence="7" id="KW-0547">Nucleotide-binding</keyword>
<sequence length="505" mass="52586">MDLTATRLIAELSRFWPGHRTVLADLELPARLSLCLDSRALAPGDVFLAVPGVAADGRDFVPAALAAGAALVLAHDDGTDAGTAADDPRVLWLPHLRQRLGELGGALFAVPEALELIGVTGTNGKSSVTHYIAALSRALGRDAGMVGTLGHGRPGALHPGTLTTPGPLALQAALGELAGEDITRVAMEVSSHALEQGRLDGCRLQAAVFTNLSRDHLDYHGSMAAYAAAKARLFRRPELALAVVNADDPLARLMLAGLAEDVRVLAVGEDEAVTLRVMDWIPHAEGQRALIATPEGERVLTLPLMGRFTLTNVLLAMATLYGLGADLEALFAAAAELGPVPGRMQALAAGTGPTVVIDYAHTPDALENALAALRAHLPGSGHLWCLFGCGGDRDRGKRPLMAAAAERHADRLVVTDDNPRSESPGAIRGEILDGLSAEARGAARARDGRAAAIREAIREAADEDVILIAGKGHEAYQEIAGVRHAFSDLAEAEAALAARVTGGDP</sequence>
<feature type="domain" description="Mur ligase central" evidence="11">
    <location>
        <begin position="119"/>
        <end position="319"/>
    </location>
</feature>
<evidence type="ECO:0000256" key="2">
    <source>
        <dbReference type="ARBA" id="ARBA00022618"/>
    </source>
</evidence>
<organism evidence="12 13">
    <name type="scientific">Halomonas stenophila</name>
    <dbReference type="NCBI Taxonomy" id="795312"/>
    <lineage>
        <taxon>Bacteria</taxon>
        <taxon>Pseudomonadati</taxon>
        <taxon>Pseudomonadota</taxon>
        <taxon>Gammaproteobacteria</taxon>
        <taxon>Oceanospirillales</taxon>
        <taxon>Halomonadaceae</taxon>
        <taxon>Halomonas</taxon>
    </lineage>
</organism>
<evidence type="ECO:0000313" key="13">
    <source>
        <dbReference type="Proteomes" id="UP000518892"/>
    </source>
</evidence>
<reference evidence="12 13" key="1">
    <citation type="submission" date="2020-08" db="EMBL/GenBank/DDBJ databases">
        <title>Genomic Encyclopedia of Type Strains, Phase III (KMG-III): the genomes of soil and plant-associated and newly described type strains.</title>
        <authorList>
            <person name="Whitman W."/>
        </authorList>
    </citation>
    <scope>NUCLEOTIDE SEQUENCE [LARGE SCALE GENOMIC DNA]</scope>
    <source>
        <strain evidence="12 13">CECT 7744</strain>
    </source>
</reference>
<keyword evidence="5 7" id="KW-0131">Cell cycle</keyword>
<dbReference type="InterPro" id="IPR004101">
    <property type="entry name" value="Mur_ligase_C"/>
</dbReference>
<feature type="binding site" evidence="7">
    <location>
        <position position="198"/>
    </location>
    <ligand>
        <name>UDP-N-acetyl-alpha-D-muramoyl-L-alanyl-D-glutamate</name>
        <dbReference type="ChEBI" id="CHEBI:83900"/>
    </ligand>
</feature>
<protein>
    <recommendedName>
        <fullName evidence="7">UDP-N-acetylmuramoyl-L-alanyl-D-glutamate--2,6-diaminopimelate ligase</fullName>
        <ecNumber evidence="7">6.3.2.13</ecNumber>
    </recommendedName>
    <alternativeName>
        <fullName evidence="7">Meso-A2pm-adding enzyme</fullName>
    </alternativeName>
    <alternativeName>
        <fullName evidence="7">Meso-diaminopimelate-adding enzyme</fullName>
    </alternativeName>
    <alternativeName>
        <fullName evidence="7">UDP-MurNAc-L-Ala-D-Glu:meso-diaminopimelate ligase</fullName>
    </alternativeName>
    <alternativeName>
        <fullName evidence="7">UDP-MurNAc-tripeptide synthetase</fullName>
    </alternativeName>
    <alternativeName>
        <fullName evidence="7">UDP-N-acetylmuramyl-tripeptide synthetase</fullName>
    </alternativeName>
</protein>
<dbReference type="Pfam" id="PF01225">
    <property type="entry name" value="Mur_ligase"/>
    <property type="match status" value="1"/>
</dbReference>
<keyword evidence="4 7" id="KW-0573">Peptidoglycan synthesis</keyword>
<dbReference type="SUPFAM" id="SSF53623">
    <property type="entry name" value="MurD-like peptide ligases, catalytic domain"/>
    <property type="match status" value="1"/>
</dbReference>
<dbReference type="NCBIfam" id="NF001124">
    <property type="entry name" value="PRK00139.1-2"/>
    <property type="match status" value="1"/>
</dbReference>
<dbReference type="InterPro" id="IPR036615">
    <property type="entry name" value="Mur_ligase_C_dom_sf"/>
</dbReference>
<dbReference type="RefSeq" id="WP_183384057.1">
    <property type="nucleotide sequence ID" value="NZ_JACHXR010000006.1"/>
</dbReference>
<dbReference type="Gene3D" id="3.90.190.20">
    <property type="entry name" value="Mur ligase, C-terminal domain"/>
    <property type="match status" value="1"/>
</dbReference>
<comment type="PTM">
    <text evidence="7">Carboxylation is probably crucial for Mg(2+) binding and, consequently, for the gamma-phosphate positioning of ATP.</text>
</comment>
<dbReference type="GO" id="GO:0051301">
    <property type="term" value="P:cell division"/>
    <property type="evidence" value="ECO:0007669"/>
    <property type="project" value="UniProtKB-KW"/>
</dbReference>
<dbReference type="SUPFAM" id="SSF53244">
    <property type="entry name" value="MurD-like peptide ligases, peptide-binding domain"/>
    <property type="match status" value="1"/>
</dbReference>
<feature type="binding site" evidence="7">
    <location>
        <position position="196"/>
    </location>
    <ligand>
        <name>UDP-N-acetyl-alpha-D-muramoyl-L-alanyl-D-glutamate</name>
        <dbReference type="ChEBI" id="CHEBI:83900"/>
    </ligand>
</feature>
<comment type="similarity">
    <text evidence="1 7">Belongs to the MurCDEF family. MurE subfamily.</text>
</comment>
<feature type="binding site" evidence="7">
    <location>
        <position position="470"/>
    </location>
    <ligand>
        <name>meso-2,6-diaminopimelate</name>
        <dbReference type="ChEBI" id="CHEBI:57791"/>
    </ligand>
</feature>
<keyword evidence="7" id="KW-0067">ATP-binding</keyword>